<gene>
    <name evidence="2" type="ORF">PAXINDRAFT_15459</name>
</gene>
<dbReference type="Proteomes" id="UP000053647">
    <property type="component" value="Unassembled WGS sequence"/>
</dbReference>
<protein>
    <submittedName>
        <fullName evidence="2">Unplaced genomic scaffold PAXINscaffold_53, whole genome shotgun sequence</fullName>
    </submittedName>
</protein>
<keyword evidence="3" id="KW-1185">Reference proteome</keyword>
<name>A0A0C9T7I9_PAXIN</name>
<reference evidence="2 3" key="1">
    <citation type="submission" date="2014-06" db="EMBL/GenBank/DDBJ databases">
        <authorList>
            <consortium name="DOE Joint Genome Institute"/>
            <person name="Kuo A."/>
            <person name="Kohler A."/>
            <person name="Nagy L.G."/>
            <person name="Floudas D."/>
            <person name="Copeland A."/>
            <person name="Barry K.W."/>
            <person name="Cichocki N."/>
            <person name="Veneault-Fourrey C."/>
            <person name="LaButti K."/>
            <person name="Lindquist E.A."/>
            <person name="Lipzen A."/>
            <person name="Lundell T."/>
            <person name="Morin E."/>
            <person name="Murat C."/>
            <person name="Sun H."/>
            <person name="Tunlid A."/>
            <person name="Henrissat B."/>
            <person name="Grigoriev I.V."/>
            <person name="Hibbett D.S."/>
            <person name="Martin F."/>
            <person name="Nordberg H.P."/>
            <person name="Cantor M.N."/>
            <person name="Hua S.X."/>
        </authorList>
    </citation>
    <scope>NUCLEOTIDE SEQUENCE [LARGE SCALE GENOMIC DNA]</scope>
    <source>
        <strain evidence="2 3">ATCC 200175</strain>
    </source>
</reference>
<sequence>MSMNLMMNLTTNLTTLKGSPETIAKDTESSDSVLGPLLPAPARSPATDNLKLRLKAKVFKPVASRGPPKHSVQLVASTSTGTNTSAHQNHHSKVVSTSGSHHHGGGNHDVPAHLNCCKVNEDDNEYPDGNPCGRQSEQKAKKFHNEDFPGFLASMQAFCDILMAWWVYYYGSLDSVWKLANPIHVDYAQCMWDKTFPKLKCTVAL</sequence>
<dbReference type="EMBL" id="KN819375">
    <property type="protein sequence ID" value="KIJ11635.1"/>
    <property type="molecule type" value="Genomic_DNA"/>
</dbReference>
<evidence type="ECO:0000313" key="2">
    <source>
        <dbReference type="EMBL" id="KIJ11635.1"/>
    </source>
</evidence>
<dbReference type="HOGENOM" id="CLU_1337890_0_0_1"/>
<organism evidence="2 3">
    <name type="scientific">Paxillus involutus ATCC 200175</name>
    <dbReference type="NCBI Taxonomy" id="664439"/>
    <lineage>
        <taxon>Eukaryota</taxon>
        <taxon>Fungi</taxon>
        <taxon>Dikarya</taxon>
        <taxon>Basidiomycota</taxon>
        <taxon>Agaricomycotina</taxon>
        <taxon>Agaricomycetes</taxon>
        <taxon>Agaricomycetidae</taxon>
        <taxon>Boletales</taxon>
        <taxon>Paxilineae</taxon>
        <taxon>Paxillaceae</taxon>
        <taxon>Paxillus</taxon>
    </lineage>
</organism>
<feature type="region of interest" description="Disordered" evidence="1">
    <location>
        <begin position="79"/>
        <end position="107"/>
    </location>
</feature>
<accession>A0A0C9T7I9</accession>
<evidence type="ECO:0000256" key="1">
    <source>
        <dbReference type="SAM" id="MobiDB-lite"/>
    </source>
</evidence>
<reference evidence="3" key="2">
    <citation type="submission" date="2015-01" db="EMBL/GenBank/DDBJ databases">
        <title>Evolutionary Origins and Diversification of the Mycorrhizal Mutualists.</title>
        <authorList>
            <consortium name="DOE Joint Genome Institute"/>
            <consortium name="Mycorrhizal Genomics Consortium"/>
            <person name="Kohler A."/>
            <person name="Kuo A."/>
            <person name="Nagy L.G."/>
            <person name="Floudas D."/>
            <person name="Copeland A."/>
            <person name="Barry K.W."/>
            <person name="Cichocki N."/>
            <person name="Veneault-Fourrey C."/>
            <person name="LaButti K."/>
            <person name="Lindquist E.A."/>
            <person name="Lipzen A."/>
            <person name="Lundell T."/>
            <person name="Morin E."/>
            <person name="Murat C."/>
            <person name="Riley R."/>
            <person name="Ohm R."/>
            <person name="Sun H."/>
            <person name="Tunlid A."/>
            <person name="Henrissat B."/>
            <person name="Grigoriev I.V."/>
            <person name="Hibbett D.S."/>
            <person name="Martin F."/>
        </authorList>
    </citation>
    <scope>NUCLEOTIDE SEQUENCE [LARGE SCALE GENOMIC DNA]</scope>
    <source>
        <strain evidence="3">ATCC 200175</strain>
    </source>
</reference>
<dbReference type="OrthoDB" id="10546949at2759"/>
<feature type="region of interest" description="Disordered" evidence="1">
    <location>
        <begin position="18"/>
        <end position="44"/>
    </location>
</feature>
<evidence type="ECO:0000313" key="3">
    <source>
        <dbReference type="Proteomes" id="UP000053647"/>
    </source>
</evidence>
<dbReference type="AlphaFoldDB" id="A0A0C9T7I9"/>
<proteinExistence type="predicted"/>